<evidence type="ECO:0000256" key="3">
    <source>
        <dbReference type="ARBA" id="ARBA00022723"/>
    </source>
</evidence>
<dbReference type="Proteomes" id="UP000198565">
    <property type="component" value="Unassembled WGS sequence"/>
</dbReference>
<dbReference type="GO" id="GO:0008237">
    <property type="term" value="F:metallopeptidase activity"/>
    <property type="evidence" value="ECO:0007669"/>
    <property type="project" value="UniProtKB-KW"/>
</dbReference>
<evidence type="ECO:0000256" key="1">
    <source>
        <dbReference type="ARBA" id="ARBA00001947"/>
    </source>
</evidence>
<dbReference type="AlphaFoldDB" id="A0A1I4KYZ8"/>
<keyword evidence="6" id="KW-0482">Metalloprotease</keyword>
<dbReference type="Gene3D" id="3.30.70.360">
    <property type="match status" value="1"/>
</dbReference>
<keyword evidence="11" id="KW-1185">Reference proteome</keyword>
<dbReference type="PANTHER" id="PTHR42994">
    <property type="entry name" value="PEPTIDASE T"/>
    <property type="match status" value="1"/>
</dbReference>
<dbReference type="Pfam" id="PF07687">
    <property type="entry name" value="M20_dimer"/>
    <property type="match status" value="1"/>
</dbReference>
<dbReference type="InterPro" id="IPR008007">
    <property type="entry name" value="Peptidase_M42"/>
</dbReference>
<dbReference type="InterPro" id="IPR002933">
    <property type="entry name" value="Peptidase_M20"/>
</dbReference>
<keyword evidence="2" id="KW-0645">Protease</keyword>
<dbReference type="PROSITE" id="PS00758">
    <property type="entry name" value="ARGE_DAPE_CPG2_1"/>
    <property type="match status" value="1"/>
</dbReference>
<protein>
    <submittedName>
        <fullName evidence="10">Alanyl aminopeptidase</fullName>
    </submittedName>
</protein>
<dbReference type="PIRSF" id="PIRSF001123">
    <property type="entry name" value="PepA_GA"/>
    <property type="match status" value="1"/>
</dbReference>
<dbReference type="STRING" id="334253.SAMN04487943_104228"/>
<organism evidence="10 11">
    <name type="scientific">Gracilibacillus orientalis</name>
    <dbReference type="NCBI Taxonomy" id="334253"/>
    <lineage>
        <taxon>Bacteria</taxon>
        <taxon>Bacillati</taxon>
        <taxon>Bacillota</taxon>
        <taxon>Bacilli</taxon>
        <taxon>Bacillales</taxon>
        <taxon>Bacillaceae</taxon>
        <taxon>Gracilibacillus</taxon>
    </lineage>
</organism>
<evidence type="ECO:0000259" key="9">
    <source>
        <dbReference type="Pfam" id="PF07687"/>
    </source>
</evidence>
<dbReference type="PROSITE" id="PS00759">
    <property type="entry name" value="ARGE_DAPE_CPG2_2"/>
    <property type="match status" value="1"/>
</dbReference>
<dbReference type="OrthoDB" id="9776600at2"/>
<evidence type="ECO:0000313" key="10">
    <source>
        <dbReference type="EMBL" id="SFL83627.1"/>
    </source>
</evidence>
<dbReference type="SUPFAM" id="SSF55031">
    <property type="entry name" value="Bacterial exopeptidase dimerisation domain"/>
    <property type="match status" value="1"/>
</dbReference>
<dbReference type="InterPro" id="IPR036264">
    <property type="entry name" value="Bact_exopeptidase_dim_dom"/>
</dbReference>
<dbReference type="PANTHER" id="PTHR42994:SF2">
    <property type="entry name" value="PEPTIDASE"/>
    <property type="match status" value="1"/>
</dbReference>
<evidence type="ECO:0000256" key="5">
    <source>
        <dbReference type="ARBA" id="ARBA00022833"/>
    </source>
</evidence>
<dbReference type="InterPro" id="IPR001261">
    <property type="entry name" value="ArgE/DapE_CS"/>
</dbReference>
<dbReference type="NCBIfam" id="TIGR01883">
    <property type="entry name" value="PepT-like"/>
    <property type="match status" value="1"/>
</dbReference>
<dbReference type="InterPro" id="IPR010162">
    <property type="entry name" value="PepT-like"/>
</dbReference>
<feature type="binding site" evidence="8">
    <location>
        <position position="346"/>
    </location>
    <ligand>
        <name>Zn(2+)</name>
        <dbReference type="ChEBI" id="CHEBI:29105"/>
        <label>2</label>
    </ligand>
</feature>
<keyword evidence="5" id="KW-0862">Zinc</keyword>
<dbReference type="SUPFAM" id="SSF53187">
    <property type="entry name" value="Zn-dependent exopeptidases"/>
    <property type="match status" value="1"/>
</dbReference>
<dbReference type="GO" id="GO:0004177">
    <property type="term" value="F:aminopeptidase activity"/>
    <property type="evidence" value="ECO:0007669"/>
    <property type="project" value="UniProtKB-UniRule"/>
</dbReference>
<keyword evidence="4" id="KW-0378">Hydrolase</keyword>
<evidence type="ECO:0000256" key="7">
    <source>
        <dbReference type="PIRNR" id="PIRNR001123"/>
    </source>
</evidence>
<evidence type="ECO:0000313" key="11">
    <source>
        <dbReference type="Proteomes" id="UP000198565"/>
    </source>
</evidence>
<evidence type="ECO:0000256" key="6">
    <source>
        <dbReference type="ARBA" id="ARBA00023049"/>
    </source>
</evidence>
<keyword evidence="3 8" id="KW-0479">Metal-binding</keyword>
<feature type="domain" description="Peptidase M20 dimerisation" evidence="9">
    <location>
        <begin position="183"/>
        <end position="273"/>
    </location>
</feature>
<accession>A0A1I4KYZ8</accession>
<evidence type="ECO:0000256" key="2">
    <source>
        <dbReference type="ARBA" id="ARBA00022670"/>
    </source>
</evidence>
<dbReference type="EMBL" id="FOTR01000004">
    <property type="protein sequence ID" value="SFL83627.1"/>
    <property type="molecule type" value="Genomic_DNA"/>
</dbReference>
<dbReference type="GO" id="GO:0046872">
    <property type="term" value="F:metal ion binding"/>
    <property type="evidence" value="ECO:0007669"/>
    <property type="project" value="UniProtKB-UniRule"/>
</dbReference>
<dbReference type="InterPro" id="IPR011650">
    <property type="entry name" value="Peptidase_M20_dimer"/>
</dbReference>
<gene>
    <name evidence="10" type="ORF">SAMN04487943_104228</name>
</gene>
<comment type="cofactor">
    <cofactor evidence="8">
        <name>a divalent metal cation</name>
        <dbReference type="ChEBI" id="CHEBI:60240"/>
    </cofactor>
    <text evidence="8">Binds 2 divalent metal cations per subunit.</text>
</comment>
<dbReference type="Gene3D" id="3.40.630.10">
    <property type="entry name" value="Zn peptidases"/>
    <property type="match status" value="1"/>
</dbReference>
<evidence type="ECO:0000256" key="4">
    <source>
        <dbReference type="ARBA" id="ARBA00022801"/>
    </source>
</evidence>
<name>A0A1I4KYZ8_9BACI</name>
<dbReference type="GO" id="GO:0006508">
    <property type="term" value="P:proteolysis"/>
    <property type="evidence" value="ECO:0007669"/>
    <property type="project" value="UniProtKB-KW"/>
</dbReference>
<comment type="cofactor">
    <cofactor evidence="1">
        <name>Zn(2+)</name>
        <dbReference type="ChEBI" id="CHEBI:29105"/>
    </cofactor>
</comment>
<comment type="similarity">
    <text evidence="7">Belongs to the peptidase M42 family.</text>
</comment>
<reference evidence="11" key="1">
    <citation type="submission" date="2016-10" db="EMBL/GenBank/DDBJ databases">
        <authorList>
            <person name="Varghese N."/>
            <person name="Submissions S."/>
        </authorList>
    </citation>
    <scope>NUCLEOTIDE SEQUENCE [LARGE SCALE GENOMIC DNA]</scope>
    <source>
        <strain evidence="11">CGMCC 1.4250</strain>
    </source>
</reference>
<proteinExistence type="inferred from homology"/>
<dbReference type="Pfam" id="PF01546">
    <property type="entry name" value="Peptidase_M20"/>
    <property type="match status" value="1"/>
</dbReference>
<keyword evidence="10" id="KW-0031">Aminopeptidase</keyword>
<evidence type="ECO:0000256" key="8">
    <source>
        <dbReference type="PIRSR" id="PIRSR001123-2"/>
    </source>
</evidence>
<sequence>MINQQRIINQFIELVKIDSETTKERKIADYLIDKFQQLQLDVKEDQTNQITGHEAGNIIACLKGTDNSIPAIYFTAHMDTVVPGAGIQPDIRDGVIYSDGTTILGADDKAGISAILELIHILNENPIPHGDIYFVIMSGEESGLVGSQQFDVSQLPVEYGYALDSDGEVGTIITAAPAQAKLYATIKGKAAHAGVNPEKGISAISMTAKAITNMPLGRIDEETTANVGSFEGKGPTNVVCDQVLLIAEARSLSKEKLDRQVKSMCEALEETASQMGGAVDIEVKPMYPNYKFTENDQVVQVAMSAVNKAFGKSPLLKVSGGGSDANHLSGNGIPTVNLAVGYENIHTKNERIGISDLTEVPTLLFEIIKESAN</sequence>
<dbReference type="RefSeq" id="WP_091483384.1">
    <property type="nucleotide sequence ID" value="NZ_FOTR01000004.1"/>
</dbReference>